<evidence type="ECO:0000256" key="10">
    <source>
        <dbReference type="ARBA" id="ARBA00048793"/>
    </source>
</evidence>
<dbReference type="NCBIfam" id="NF005091">
    <property type="entry name" value="PRK06522.2-2"/>
    <property type="match status" value="1"/>
</dbReference>
<dbReference type="FunFam" id="3.40.50.720:FF:000307">
    <property type="entry name" value="2-dehydropantoate 2-reductase"/>
    <property type="match status" value="1"/>
</dbReference>
<accession>A0A919CPK6</accession>
<gene>
    <name evidence="14" type="ORF">GCM10017083_09930</name>
</gene>
<dbReference type="AlphaFoldDB" id="A0A919CPK6"/>
<protein>
    <recommendedName>
        <fullName evidence="5 11">2-dehydropantoate 2-reductase</fullName>
        <ecNumber evidence="4 11">1.1.1.169</ecNumber>
    </recommendedName>
    <alternativeName>
        <fullName evidence="9 11">Ketopantoate reductase</fullName>
    </alternativeName>
</protein>
<dbReference type="RefSeq" id="WP_189987825.1">
    <property type="nucleotide sequence ID" value="NZ_BMZS01000002.1"/>
</dbReference>
<keyword evidence="8 11" id="KW-0560">Oxidoreductase</keyword>
<dbReference type="Gene3D" id="3.40.50.720">
    <property type="entry name" value="NAD(P)-binding Rossmann-like Domain"/>
    <property type="match status" value="1"/>
</dbReference>
<dbReference type="InterPro" id="IPR003710">
    <property type="entry name" value="ApbA"/>
</dbReference>
<dbReference type="GO" id="GO:0015940">
    <property type="term" value="P:pantothenate biosynthetic process"/>
    <property type="evidence" value="ECO:0007669"/>
    <property type="project" value="UniProtKB-KW"/>
</dbReference>
<dbReference type="GO" id="GO:0005737">
    <property type="term" value="C:cytoplasm"/>
    <property type="evidence" value="ECO:0007669"/>
    <property type="project" value="TreeGrafter"/>
</dbReference>
<proteinExistence type="inferred from homology"/>
<dbReference type="InterPro" id="IPR036291">
    <property type="entry name" value="NAD(P)-bd_dom_sf"/>
</dbReference>
<evidence type="ECO:0000256" key="3">
    <source>
        <dbReference type="ARBA" id="ARBA00007870"/>
    </source>
</evidence>
<evidence type="ECO:0000256" key="7">
    <source>
        <dbReference type="ARBA" id="ARBA00022857"/>
    </source>
</evidence>
<evidence type="ECO:0000256" key="1">
    <source>
        <dbReference type="ARBA" id="ARBA00002919"/>
    </source>
</evidence>
<evidence type="ECO:0000259" key="13">
    <source>
        <dbReference type="Pfam" id="PF08546"/>
    </source>
</evidence>
<dbReference type="FunFam" id="1.10.1040.10:FF:000017">
    <property type="entry name" value="2-dehydropantoate 2-reductase"/>
    <property type="match status" value="1"/>
</dbReference>
<evidence type="ECO:0000313" key="14">
    <source>
        <dbReference type="EMBL" id="GHD43580.1"/>
    </source>
</evidence>
<comment type="pathway">
    <text evidence="2 11">Cofactor biosynthesis; (R)-pantothenate biosynthesis; (R)-pantoate from 3-methyl-2-oxobutanoate: step 2/2.</text>
</comment>
<evidence type="ECO:0000256" key="6">
    <source>
        <dbReference type="ARBA" id="ARBA00022655"/>
    </source>
</evidence>
<dbReference type="NCBIfam" id="TIGR00745">
    <property type="entry name" value="apbA_panE"/>
    <property type="match status" value="1"/>
</dbReference>
<dbReference type="InterPro" id="IPR013328">
    <property type="entry name" value="6PGD_dom2"/>
</dbReference>
<dbReference type="EC" id="1.1.1.169" evidence="4 11"/>
<evidence type="ECO:0000256" key="4">
    <source>
        <dbReference type="ARBA" id="ARBA00013014"/>
    </source>
</evidence>
<dbReference type="InterPro" id="IPR013752">
    <property type="entry name" value="KPA_reductase"/>
</dbReference>
<organism evidence="14 15">
    <name type="scientific">Thalassobaculum fulvum</name>
    <dbReference type="NCBI Taxonomy" id="1633335"/>
    <lineage>
        <taxon>Bacteria</taxon>
        <taxon>Pseudomonadati</taxon>
        <taxon>Pseudomonadota</taxon>
        <taxon>Alphaproteobacteria</taxon>
        <taxon>Rhodospirillales</taxon>
        <taxon>Thalassobaculaceae</taxon>
        <taxon>Thalassobaculum</taxon>
    </lineage>
</organism>
<dbReference type="SUPFAM" id="SSF51735">
    <property type="entry name" value="NAD(P)-binding Rossmann-fold domains"/>
    <property type="match status" value="1"/>
</dbReference>
<dbReference type="InterPro" id="IPR008927">
    <property type="entry name" value="6-PGluconate_DH-like_C_sf"/>
</dbReference>
<dbReference type="Gene3D" id="1.10.1040.10">
    <property type="entry name" value="N-(1-d-carboxylethyl)-l-norvaline Dehydrogenase, domain 2"/>
    <property type="match status" value="1"/>
</dbReference>
<dbReference type="Pfam" id="PF02558">
    <property type="entry name" value="ApbA"/>
    <property type="match status" value="1"/>
</dbReference>
<dbReference type="GO" id="GO:0008677">
    <property type="term" value="F:2-dehydropantoate 2-reductase activity"/>
    <property type="evidence" value="ECO:0007669"/>
    <property type="project" value="UniProtKB-EC"/>
</dbReference>
<evidence type="ECO:0000256" key="2">
    <source>
        <dbReference type="ARBA" id="ARBA00004994"/>
    </source>
</evidence>
<dbReference type="PANTHER" id="PTHR21708">
    <property type="entry name" value="PROBABLE 2-DEHYDROPANTOATE 2-REDUCTASE"/>
    <property type="match status" value="1"/>
</dbReference>
<reference evidence="14" key="1">
    <citation type="journal article" date="2014" name="Int. J. Syst. Evol. Microbiol.">
        <title>Complete genome sequence of Corynebacterium casei LMG S-19264T (=DSM 44701T), isolated from a smear-ripened cheese.</title>
        <authorList>
            <consortium name="US DOE Joint Genome Institute (JGI-PGF)"/>
            <person name="Walter F."/>
            <person name="Albersmeier A."/>
            <person name="Kalinowski J."/>
            <person name="Ruckert C."/>
        </authorList>
    </citation>
    <scope>NUCLEOTIDE SEQUENCE</scope>
    <source>
        <strain evidence="14">KCTC 42651</strain>
    </source>
</reference>
<feature type="domain" description="Ketopantoate reductase N-terminal" evidence="12">
    <location>
        <begin position="9"/>
        <end position="155"/>
    </location>
</feature>
<evidence type="ECO:0000259" key="12">
    <source>
        <dbReference type="Pfam" id="PF02558"/>
    </source>
</evidence>
<dbReference type="SUPFAM" id="SSF48179">
    <property type="entry name" value="6-phosphogluconate dehydrogenase C-terminal domain-like"/>
    <property type="match status" value="1"/>
</dbReference>
<comment type="function">
    <text evidence="1 11">Catalyzes the NADPH-dependent reduction of ketopantoate into pantoic acid.</text>
</comment>
<keyword evidence="7 11" id="KW-0521">NADP</keyword>
<comment type="catalytic activity">
    <reaction evidence="10 11">
        <text>(R)-pantoate + NADP(+) = 2-dehydropantoate + NADPH + H(+)</text>
        <dbReference type="Rhea" id="RHEA:16233"/>
        <dbReference type="ChEBI" id="CHEBI:11561"/>
        <dbReference type="ChEBI" id="CHEBI:15378"/>
        <dbReference type="ChEBI" id="CHEBI:15980"/>
        <dbReference type="ChEBI" id="CHEBI:57783"/>
        <dbReference type="ChEBI" id="CHEBI:58349"/>
        <dbReference type="EC" id="1.1.1.169"/>
    </reaction>
</comment>
<evidence type="ECO:0000256" key="9">
    <source>
        <dbReference type="ARBA" id="ARBA00032024"/>
    </source>
</evidence>
<comment type="similarity">
    <text evidence="3 11">Belongs to the ketopantoate reductase family.</text>
</comment>
<evidence type="ECO:0000256" key="5">
    <source>
        <dbReference type="ARBA" id="ARBA00019465"/>
    </source>
</evidence>
<keyword evidence="6 11" id="KW-0566">Pantothenate biosynthesis</keyword>
<dbReference type="InterPro" id="IPR013332">
    <property type="entry name" value="KPR_N"/>
</dbReference>
<name>A0A919CPK6_9PROT</name>
<dbReference type="Pfam" id="PF08546">
    <property type="entry name" value="ApbA_C"/>
    <property type="match status" value="1"/>
</dbReference>
<reference evidence="14" key="2">
    <citation type="submission" date="2020-09" db="EMBL/GenBank/DDBJ databases">
        <authorList>
            <person name="Sun Q."/>
            <person name="Kim S."/>
        </authorList>
    </citation>
    <scope>NUCLEOTIDE SEQUENCE</scope>
    <source>
        <strain evidence="14">KCTC 42651</strain>
    </source>
</reference>
<dbReference type="PANTHER" id="PTHR21708:SF26">
    <property type="entry name" value="2-DEHYDROPANTOATE 2-REDUCTASE"/>
    <property type="match status" value="1"/>
</dbReference>
<keyword evidence="15" id="KW-1185">Reference proteome</keyword>
<evidence type="ECO:0000313" key="15">
    <source>
        <dbReference type="Proteomes" id="UP000630353"/>
    </source>
</evidence>
<dbReference type="EMBL" id="BMZS01000002">
    <property type="protein sequence ID" value="GHD43580.1"/>
    <property type="molecule type" value="Genomic_DNA"/>
</dbReference>
<comment type="caution">
    <text evidence="14">The sequence shown here is derived from an EMBL/GenBank/DDBJ whole genome shotgun (WGS) entry which is preliminary data.</text>
</comment>
<dbReference type="InterPro" id="IPR051402">
    <property type="entry name" value="KPR-Related"/>
</dbReference>
<dbReference type="Proteomes" id="UP000630353">
    <property type="component" value="Unassembled WGS sequence"/>
</dbReference>
<evidence type="ECO:0000256" key="8">
    <source>
        <dbReference type="ARBA" id="ARBA00023002"/>
    </source>
</evidence>
<sequence length="305" mass="32110">MTTDRPSFAVVGAGGVGGYFGGRLARAGFETAILARGAHLEAIRRSGLRVEQPDGGFTVQVQATDEPAQIGPVDFVLFAVKLWDTEAAAEACRPLVGPETAVVSLQNGVDSEPTLARILGGDHVVGGVAEISAAITAPGTVTRFSPFQRIRAGELQPTDSGRLGRLADACRAAGIDFTRPDDIGAAIWLKFVFLVGLSALTALTRRPIGPVREDPDTRALLRAVMQEAFAVGRAKGVALPDDTVDARMAFVDTLPAEMRASMAMDLEQGRRLELPWLSGAVSRLGRELGVATPANDFVVAALKLL</sequence>
<evidence type="ECO:0000256" key="11">
    <source>
        <dbReference type="RuleBase" id="RU362068"/>
    </source>
</evidence>
<feature type="domain" description="Ketopantoate reductase C-terminal" evidence="13">
    <location>
        <begin position="182"/>
        <end position="304"/>
    </location>
</feature>